<dbReference type="FunFam" id="1.10.340.70:FF:000001">
    <property type="entry name" value="Retrovirus-related Pol polyprotein from transposon gypsy-like Protein"/>
    <property type="match status" value="1"/>
</dbReference>
<evidence type="ECO:0000313" key="3">
    <source>
        <dbReference type="Proteomes" id="UP001445076"/>
    </source>
</evidence>
<dbReference type="AlphaFoldDB" id="A0AAW0XJP2"/>
<protein>
    <recommendedName>
        <fullName evidence="1">Integrase zinc-binding domain-containing protein</fullName>
    </recommendedName>
</protein>
<organism evidence="2 3">
    <name type="scientific">Cherax quadricarinatus</name>
    <name type="common">Australian red claw crayfish</name>
    <dbReference type="NCBI Taxonomy" id="27406"/>
    <lineage>
        <taxon>Eukaryota</taxon>
        <taxon>Metazoa</taxon>
        <taxon>Ecdysozoa</taxon>
        <taxon>Arthropoda</taxon>
        <taxon>Crustacea</taxon>
        <taxon>Multicrustacea</taxon>
        <taxon>Malacostraca</taxon>
        <taxon>Eumalacostraca</taxon>
        <taxon>Eucarida</taxon>
        <taxon>Decapoda</taxon>
        <taxon>Pleocyemata</taxon>
        <taxon>Astacidea</taxon>
        <taxon>Parastacoidea</taxon>
        <taxon>Parastacidae</taxon>
        <taxon>Cherax</taxon>
    </lineage>
</organism>
<feature type="non-terminal residue" evidence="2">
    <location>
        <position position="1"/>
    </location>
</feature>
<gene>
    <name evidence="2" type="ORF">OTU49_003292</name>
</gene>
<accession>A0AAW0XJP2</accession>
<dbReference type="InterPro" id="IPR052160">
    <property type="entry name" value="Gypsy_RT_Integrase-like"/>
</dbReference>
<name>A0AAW0XJP2_CHEQU</name>
<dbReference type="InterPro" id="IPR041588">
    <property type="entry name" value="Integrase_H2C2"/>
</dbReference>
<evidence type="ECO:0000259" key="1">
    <source>
        <dbReference type="Pfam" id="PF17921"/>
    </source>
</evidence>
<reference evidence="2 3" key="1">
    <citation type="journal article" date="2024" name="BMC Genomics">
        <title>Genome assembly of redclaw crayfish (Cherax quadricarinatus) provides insights into its immune adaptation and hypoxia tolerance.</title>
        <authorList>
            <person name="Liu Z."/>
            <person name="Zheng J."/>
            <person name="Li H."/>
            <person name="Fang K."/>
            <person name="Wang S."/>
            <person name="He J."/>
            <person name="Zhou D."/>
            <person name="Weng S."/>
            <person name="Chi M."/>
            <person name="Gu Z."/>
            <person name="He J."/>
            <person name="Li F."/>
            <person name="Wang M."/>
        </authorList>
    </citation>
    <scope>NUCLEOTIDE SEQUENCE [LARGE SCALE GENOMIC DNA]</scope>
    <source>
        <strain evidence="2">ZL_2023a</strain>
    </source>
</reference>
<dbReference type="PANTHER" id="PTHR47266">
    <property type="entry name" value="ENDONUCLEASE-RELATED"/>
    <property type="match status" value="1"/>
</dbReference>
<evidence type="ECO:0000313" key="2">
    <source>
        <dbReference type="EMBL" id="KAK8739966.1"/>
    </source>
</evidence>
<comment type="caution">
    <text evidence="2">The sequence shown here is derived from an EMBL/GenBank/DDBJ whole genome shotgun (WGS) entry which is preliminary data.</text>
</comment>
<dbReference type="EMBL" id="JARKIK010000035">
    <property type="protein sequence ID" value="KAK8739966.1"/>
    <property type="molecule type" value="Genomic_DNA"/>
</dbReference>
<dbReference type="Proteomes" id="UP001445076">
    <property type="component" value="Unassembled WGS sequence"/>
</dbReference>
<dbReference type="Pfam" id="PF17921">
    <property type="entry name" value="Integrase_H2C2"/>
    <property type="match status" value="1"/>
</dbReference>
<keyword evidence="3" id="KW-1185">Reference proteome</keyword>
<feature type="domain" description="Integrase zinc-binding" evidence="1">
    <location>
        <begin position="41"/>
        <end position="97"/>
    </location>
</feature>
<dbReference type="Gene3D" id="1.10.340.70">
    <property type="match status" value="1"/>
</dbReference>
<proteinExistence type="predicted"/>
<sequence length="157" mass="18176">NGKVTQRKKFSYKFEFKHDLLYKTIVSADKPNDVGRSLLVIPQDCRETILKISHDLPVSGHFSHRKTYNKIKDLYFWPSMSSDIYKYCRSCHVCQLSTQKGRTRRVPMVKTPIFSVPFARVAVDIVDPITPRSSGHKYILTSTMRPAAQRRNIFHCG</sequence>